<sequence>MESITSLDSVAPSDFKDLLDAALKLHAESTCFLQETRFFSTATKEDLDQSTNKRLLTTHLVKVAKALVKRHEDLNTHYGWVLASDRSCVDKALRSVCTADGEPREWFTGMVKNLEVFYIASKHVVNIYEDFLS</sequence>
<reference evidence="1 2" key="2">
    <citation type="journal article" date="2013" name="PLoS Genet.">
        <title>Comparative genome structure, secondary metabolite, and effector coding capacity across Cochliobolus pathogens.</title>
        <authorList>
            <person name="Condon B.J."/>
            <person name="Leng Y."/>
            <person name="Wu D."/>
            <person name="Bushley K.E."/>
            <person name="Ohm R.A."/>
            <person name="Otillar R."/>
            <person name="Martin J."/>
            <person name="Schackwitz W."/>
            <person name="Grimwood J."/>
            <person name="MohdZainudin N."/>
            <person name="Xue C."/>
            <person name="Wang R."/>
            <person name="Manning V.A."/>
            <person name="Dhillon B."/>
            <person name="Tu Z.J."/>
            <person name="Steffenson B.J."/>
            <person name="Salamov A."/>
            <person name="Sun H."/>
            <person name="Lowry S."/>
            <person name="LaButti K."/>
            <person name="Han J."/>
            <person name="Copeland A."/>
            <person name="Lindquist E."/>
            <person name="Barry K."/>
            <person name="Schmutz J."/>
            <person name="Baker S.E."/>
            <person name="Ciuffetti L.M."/>
            <person name="Grigoriev I.V."/>
            <person name="Zhong S."/>
            <person name="Turgeon B.G."/>
        </authorList>
    </citation>
    <scope>NUCLEOTIDE SEQUENCE [LARGE SCALE GENOMIC DNA]</scope>
    <source>
        <strain evidence="2">28A</strain>
    </source>
</reference>
<dbReference type="Proteomes" id="UP000016935">
    <property type="component" value="Unassembled WGS sequence"/>
</dbReference>
<dbReference type="OrthoDB" id="3686429at2759"/>
<dbReference type="HOGENOM" id="CLU_1907988_0_0_1"/>
<dbReference type="AlphaFoldDB" id="R0JSM8"/>
<proteinExistence type="predicted"/>
<dbReference type="GeneID" id="19403731"/>
<dbReference type="RefSeq" id="XP_008028103.1">
    <property type="nucleotide sequence ID" value="XM_008029912.1"/>
</dbReference>
<organism evidence="1 2">
    <name type="scientific">Exserohilum turcicum (strain 28A)</name>
    <name type="common">Northern leaf blight fungus</name>
    <name type="synonym">Setosphaeria turcica</name>
    <dbReference type="NCBI Taxonomy" id="671987"/>
    <lineage>
        <taxon>Eukaryota</taxon>
        <taxon>Fungi</taxon>
        <taxon>Dikarya</taxon>
        <taxon>Ascomycota</taxon>
        <taxon>Pezizomycotina</taxon>
        <taxon>Dothideomycetes</taxon>
        <taxon>Pleosporomycetidae</taxon>
        <taxon>Pleosporales</taxon>
        <taxon>Pleosporineae</taxon>
        <taxon>Pleosporaceae</taxon>
        <taxon>Exserohilum</taxon>
    </lineage>
</organism>
<evidence type="ECO:0000313" key="1">
    <source>
        <dbReference type="EMBL" id="EOA84083.1"/>
    </source>
</evidence>
<keyword evidence="2" id="KW-1185">Reference proteome</keyword>
<accession>R0JSM8</accession>
<dbReference type="EMBL" id="KB908814">
    <property type="protein sequence ID" value="EOA84083.1"/>
    <property type="molecule type" value="Genomic_DNA"/>
</dbReference>
<gene>
    <name evidence="1" type="ORF">SETTUDRAFT_33087</name>
</gene>
<reference evidence="1 2" key="1">
    <citation type="journal article" date="2012" name="PLoS Pathog.">
        <title>Diverse lifestyles and strategies of plant pathogenesis encoded in the genomes of eighteen Dothideomycetes fungi.</title>
        <authorList>
            <person name="Ohm R.A."/>
            <person name="Feau N."/>
            <person name="Henrissat B."/>
            <person name="Schoch C.L."/>
            <person name="Horwitz B.A."/>
            <person name="Barry K.W."/>
            <person name="Condon B.J."/>
            <person name="Copeland A.C."/>
            <person name="Dhillon B."/>
            <person name="Glaser F."/>
            <person name="Hesse C.N."/>
            <person name="Kosti I."/>
            <person name="LaButti K."/>
            <person name="Lindquist E.A."/>
            <person name="Lucas S."/>
            <person name="Salamov A.A."/>
            <person name="Bradshaw R.E."/>
            <person name="Ciuffetti L."/>
            <person name="Hamelin R.C."/>
            <person name="Kema G.H.J."/>
            <person name="Lawrence C."/>
            <person name="Scott J.A."/>
            <person name="Spatafora J.W."/>
            <person name="Turgeon B.G."/>
            <person name="de Wit P.J.G.M."/>
            <person name="Zhong S."/>
            <person name="Goodwin S.B."/>
            <person name="Grigoriev I.V."/>
        </authorList>
    </citation>
    <scope>NUCLEOTIDE SEQUENCE [LARGE SCALE GENOMIC DNA]</scope>
    <source>
        <strain evidence="2">28A</strain>
    </source>
</reference>
<protein>
    <submittedName>
        <fullName evidence="1">Uncharacterized protein</fullName>
    </submittedName>
</protein>
<evidence type="ECO:0000313" key="2">
    <source>
        <dbReference type="Proteomes" id="UP000016935"/>
    </source>
</evidence>
<name>R0JSM8_EXST2</name>